<dbReference type="PANTHER" id="PTHR43471:SF12">
    <property type="entry name" value="HYPOTHETICAL MEMBRANE PROTEIN, CONSERVED"/>
    <property type="match status" value="1"/>
</dbReference>
<keyword evidence="2" id="KW-1133">Transmembrane helix</keyword>
<keyword evidence="2" id="KW-0812">Transmembrane</keyword>
<evidence type="ECO:0000313" key="4">
    <source>
        <dbReference type="Proteomes" id="UP000597444"/>
    </source>
</evidence>
<gene>
    <name evidence="3" type="ORF">KSF_056850</name>
</gene>
<feature type="region of interest" description="Disordered" evidence="1">
    <location>
        <begin position="286"/>
        <end position="305"/>
    </location>
</feature>
<evidence type="ECO:0000313" key="3">
    <source>
        <dbReference type="EMBL" id="GHO95637.1"/>
    </source>
</evidence>
<feature type="transmembrane region" description="Helical" evidence="2">
    <location>
        <begin position="144"/>
        <end position="169"/>
    </location>
</feature>
<comment type="caution">
    <text evidence="3">The sequence shown here is derived from an EMBL/GenBank/DDBJ whole genome shotgun (WGS) entry which is preliminary data.</text>
</comment>
<dbReference type="PANTHER" id="PTHR43471">
    <property type="entry name" value="ABC TRANSPORTER PERMEASE"/>
    <property type="match status" value="1"/>
</dbReference>
<dbReference type="AlphaFoldDB" id="A0A8J3IRL5"/>
<organism evidence="3 4">
    <name type="scientific">Reticulibacter mediterranei</name>
    <dbReference type="NCBI Taxonomy" id="2778369"/>
    <lineage>
        <taxon>Bacteria</taxon>
        <taxon>Bacillati</taxon>
        <taxon>Chloroflexota</taxon>
        <taxon>Ktedonobacteria</taxon>
        <taxon>Ktedonobacterales</taxon>
        <taxon>Reticulibacteraceae</taxon>
        <taxon>Reticulibacter</taxon>
    </lineage>
</organism>
<feature type="transmembrane region" description="Helical" evidence="2">
    <location>
        <begin position="258"/>
        <end position="280"/>
    </location>
</feature>
<keyword evidence="4" id="KW-1185">Reference proteome</keyword>
<reference evidence="3" key="1">
    <citation type="submission" date="2020-10" db="EMBL/GenBank/DDBJ databases">
        <title>Taxonomic study of unclassified bacteria belonging to the class Ktedonobacteria.</title>
        <authorList>
            <person name="Yabe S."/>
            <person name="Wang C.M."/>
            <person name="Zheng Y."/>
            <person name="Sakai Y."/>
            <person name="Cavaletti L."/>
            <person name="Monciardini P."/>
            <person name="Donadio S."/>
        </authorList>
    </citation>
    <scope>NUCLEOTIDE SEQUENCE</scope>
    <source>
        <strain evidence="3">ID150040</strain>
    </source>
</reference>
<proteinExistence type="predicted"/>
<feature type="transmembrane region" description="Helical" evidence="2">
    <location>
        <begin position="21"/>
        <end position="41"/>
    </location>
</feature>
<dbReference type="RefSeq" id="WP_220206306.1">
    <property type="nucleotide sequence ID" value="NZ_BNJK01000001.1"/>
</dbReference>
<evidence type="ECO:0000256" key="1">
    <source>
        <dbReference type="SAM" id="MobiDB-lite"/>
    </source>
</evidence>
<keyword evidence="2" id="KW-0472">Membrane</keyword>
<name>A0A8J3IRL5_9CHLR</name>
<sequence length="305" mass="33188">MTFLALLTKELRLRLRRERTIWVIIIYILLMGLLGWFYISHFGGYNGYNNNNGLSETGVNLYYLLSMVQLFLIMYITPAFTATAVNGEKERQTFDMLLCSRLSSFSLISGKLIAGLVNAILLIAASAPLFSLVFFFGGITPAQILAALLVYVVTTIVVGTASLFCSTLLSRPAVSTAVSYMAVVLWVVLPLLISFILLASSGFISAFLLAAAGSQPMPTNSQTSLLFVWNPVTALISTYPGAGGLATYTIGKIRIAPWLAYTVLSLLITGILIILSTWTVKPNPMGRLRSHTRKDPEPKEATATA</sequence>
<feature type="transmembrane region" description="Helical" evidence="2">
    <location>
        <begin position="181"/>
        <end position="212"/>
    </location>
</feature>
<evidence type="ECO:0000256" key="2">
    <source>
        <dbReference type="SAM" id="Phobius"/>
    </source>
</evidence>
<accession>A0A8J3IRL5</accession>
<protein>
    <submittedName>
        <fullName evidence="3">ABC transporter permease</fullName>
    </submittedName>
</protein>
<feature type="transmembrane region" description="Helical" evidence="2">
    <location>
        <begin position="105"/>
        <end position="138"/>
    </location>
</feature>
<feature type="transmembrane region" description="Helical" evidence="2">
    <location>
        <begin position="61"/>
        <end position="85"/>
    </location>
</feature>
<dbReference type="EMBL" id="BNJK01000001">
    <property type="protein sequence ID" value="GHO95637.1"/>
    <property type="molecule type" value="Genomic_DNA"/>
</dbReference>
<feature type="transmembrane region" description="Helical" evidence="2">
    <location>
        <begin position="232"/>
        <end position="251"/>
    </location>
</feature>
<feature type="compositionally biased region" description="Basic and acidic residues" evidence="1">
    <location>
        <begin position="293"/>
        <end position="305"/>
    </location>
</feature>
<dbReference type="Pfam" id="PF12730">
    <property type="entry name" value="ABC2_membrane_4"/>
    <property type="match status" value="1"/>
</dbReference>
<dbReference type="Proteomes" id="UP000597444">
    <property type="component" value="Unassembled WGS sequence"/>
</dbReference>